<dbReference type="RefSeq" id="WP_214396356.1">
    <property type="nucleotide sequence ID" value="NZ_JAHBOM010000081.1"/>
</dbReference>
<keyword evidence="3" id="KW-1185">Reference proteome</keyword>
<dbReference type="SUPFAM" id="SSF55729">
    <property type="entry name" value="Acyl-CoA N-acyltransferases (Nat)"/>
    <property type="match status" value="1"/>
</dbReference>
<protein>
    <submittedName>
        <fullName evidence="2">GNAT family N-acetyltransferase</fullName>
    </submittedName>
</protein>
<gene>
    <name evidence="2" type="ORF">KL859_33665</name>
</gene>
<sequence length="153" mass="18154">IEVEELDEYAEHAPVLARLWRNVKTEAKDYQREDLNPEFFAACSRHLHGRSRLWLFRYQGTPIAFFLNVWGADENYILLEWGIDRDFEHYRKANLYRAALMLSLKDAISRDKRRMDMRITSYFTQLRFPGARVIPCIYFRPPISAPLSPCVLP</sequence>
<feature type="domain" description="BioF2-like acetyltransferase" evidence="1">
    <location>
        <begin position="10"/>
        <end position="117"/>
    </location>
</feature>
<accession>A0ABS6HYP5</accession>
<evidence type="ECO:0000259" key="1">
    <source>
        <dbReference type="Pfam" id="PF13480"/>
    </source>
</evidence>
<comment type="caution">
    <text evidence="2">The sequence shown here is derived from an EMBL/GenBank/DDBJ whole genome shotgun (WGS) entry which is preliminary data.</text>
</comment>
<evidence type="ECO:0000313" key="2">
    <source>
        <dbReference type="EMBL" id="MBU8827792.1"/>
    </source>
</evidence>
<reference evidence="2 3" key="1">
    <citation type="submission" date="2021-05" db="EMBL/GenBank/DDBJ databases">
        <title>Draft Genome Sequences of Clinical Respiratory Isolates of Mycobacterium goodii Recovered in Ireland.</title>
        <authorList>
            <person name="Flanagan P.R."/>
            <person name="Mok S."/>
            <person name="Roycroft E."/>
            <person name="Rogers T.R."/>
            <person name="Fitzgibbon M."/>
        </authorList>
    </citation>
    <scope>NUCLEOTIDE SEQUENCE [LARGE SCALE GENOMIC DNA]</scope>
    <source>
        <strain evidence="2 3">14IE55</strain>
    </source>
</reference>
<organism evidence="2 3">
    <name type="scientific">Mycolicibacterium goodii</name>
    <name type="common">Mycobacterium goodii</name>
    <dbReference type="NCBI Taxonomy" id="134601"/>
    <lineage>
        <taxon>Bacteria</taxon>
        <taxon>Bacillati</taxon>
        <taxon>Actinomycetota</taxon>
        <taxon>Actinomycetes</taxon>
        <taxon>Mycobacteriales</taxon>
        <taxon>Mycobacteriaceae</taxon>
        <taxon>Mycolicibacterium</taxon>
    </lineage>
</organism>
<dbReference type="InterPro" id="IPR038740">
    <property type="entry name" value="BioF2-like_GNAT_dom"/>
</dbReference>
<evidence type="ECO:0000313" key="3">
    <source>
        <dbReference type="Proteomes" id="UP000696413"/>
    </source>
</evidence>
<name>A0ABS6HYP5_MYCGD</name>
<dbReference type="EMBL" id="JAHBOM010000081">
    <property type="protein sequence ID" value="MBU8827792.1"/>
    <property type="molecule type" value="Genomic_DNA"/>
</dbReference>
<dbReference type="InterPro" id="IPR016181">
    <property type="entry name" value="Acyl_CoA_acyltransferase"/>
</dbReference>
<dbReference type="Pfam" id="PF13480">
    <property type="entry name" value="Acetyltransf_6"/>
    <property type="match status" value="1"/>
</dbReference>
<feature type="non-terminal residue" evidence="2">
    <location>
        <position position="153"/>
    </location>
</feature>
<dbReference type="Gene3D" id="3.40.630.30">
    <property type="match status" value="1"/>
</dbReference>
<proteinExistence type="predicted"/>
<dbReference type="Proteomes" id="UP000696413">
    <property type="component" value="Unassembled WGS sequence"/>
</dbReference>
<feature type="non-terminal residue" evidence="2">
    <location>
        <position position="1"/>
    </location>
</feature>